<dbReference type="InterPro" id="IPR019151">
    <property type="entry name" value="Proteasome_assmbl_chaperone_2"/>
</dbReference>
<dbReference type="Gene3D" id="3.40.50.10900">
    <property type="entry name" value="PAC-like subunit"/>
    <property type="match status" value="1"/>
</dbReference>
<dbReference type="Proteomes" id="UP000886076">
    <property type="component" value="Unassembled WGS sequence"/>
</dbReference>
<dbReference type="Proteomes" id="UP000237153">
    <property type="component" value="Unassembled WGS sequence"/>
</dbReference>
<evidence type="ECO:0000313" key="3">
    <source>
        <dbReference type="Proteomes" id="UP000237153"/>
    </source>
</evidence>
<keyword evidence="1" id="KW-0647">Proteasome</keyword>
<dbReference type="Pfam" id="PF09754">
    <property type="entry name" value="PAC2"/>
    <property type="match status" value="1"/>
</dbReference>
<dbReference type="InterPro" id="IPR038389">
    <property type="entry name" value="PSMG2_sf"/>
</dbReference>
<reference evidence="1" key="2">
    <citation type="journal article" date="2020" name="mSystems">
        <title>Genome- and Community-Level Interaction Insights into Carbon Utilization and Element Cycling Functions of Hydrothermarchaeota in Hydrothermal Sediment.</title>
        <authorList>
            <person name="Zhou Z."/>
            <person name="Liu Y."/>
            <person name="Xu W."/>
            <person name="Pan J."/>
            <person name="Luo Z.H."/>
            <person name="Li M."/>
        </authorList>
    </citation>
    <scope>NUCLEOTIDE SEQUENCE [LARGE SCALE GENOMIC DNA]</scope>
    <source>
        <strain evidence="1">SpSt-1261</strain>
    </source>
</reference>
<dbReference type="EMBL" id="DSFH01000062">
    <property type="protein sequence ID" value="HEW64407.1"/>
    <property type="molecule type" value="Genomic_DNA"/>
</dbReference>
<dbReference type="AlphaFoldDB" id="A0A2J6N8H5"/>
<sequence>MVKSLNIIREEEIGGILIQEYEEFKLESPSFLIVGFPDAGLVGGISLNHLIRELNPKEIAGIDIPRLNPPIAIIRKGEYHPPIRIFKKDNILFLVSEIPIPANTVQPLSYAILEYCMRRRVDYVIGLTGIGSTERLNKEKPDVFIAYEGDQAKRMILINEGKVFDEGMLMGPFAIFLKEAKRFNLQSLIILAESFPDLPDPEAASVAVEYLSKILSIKISIDKLLEEAEYIRLRTKEIMKQTAKVMGQMGRSAEAQPGILYT</sequence>
<evidence type="ECO:0000313" key="1">
    <source>
        <dbReference type="EMBL" id="HEW64407.1"/>
    </source>
</evidence>
<accession>A0A2J6N8H5</accession>
<dbReference type="SUPFAM" id="SSF159659">
    <property type="entry name" value="Cgl1923-like"/>
    <property type="match status" value="1"/>
</dbReference>
<dbReference type="PANTHER" id="PTHR35610:SF3">
    <property type="entry name" value="PROTEASOME ASSEMBLY CHAPERONE FAMILY PROTEIN"/>
    <property type="match status" value="1"/>
</dbReference>
<name>A0A2J6N8H5_9CREN</name>
<comment type="caution">
    <text evidence="2">The sequence shown here is derived from an EMBL/GenBank/DDBJ whole genome shotgun (WGS) entry which is preliminary data.</text>
</comment>
<dbReference type="PANTHER" id="PTHR35610">
    <property type="entry name" value="3-ISOPROPYLMALATE DEHYDRATASE-RELATED"/>
    <property type="match status" value="1"/>
</dbReference>
<reference evidence="2 3" key="1">
    <citation type="submission" date="2018-01" db="EMBL/GenBank/DDBJ databases">
        <title>Metagenomic assembled genomes from two thermal pools in the Uzon Caldera, Kamchatka, Russia.</title>
        <authorList>
            <person name="Wilkins L."/>
            <person name="Ettinger C."/>
        </authorList>
    </citation>
    <scope>NUCLEOTIDE SEQUENCE [LARGE SCALE GENOMIC DNA]</scope>
    <source>
        <strain evidence="2">ZAV-06</strain>
    </source>
</reference>
<dbReference type="OMA" id="MPVRIYE"/>
<evidence type="ECO:0000313" key="2">
    <source>
        <dbReference type="EMBL" id="PMB76118.1"/>
    </source>
</evidence>
<protein>
    <submittedName>
        <fullName evidence="2">Phosphoglucosamine mutase</fullName>
    </submittedName>
    <submittedName>
        <fullName evidence="1">Proteasome assembly chaperone family protein</fullName>
    </submittedName>
</protein>
<dbReference type="EMBL" id="PNIM01000001">
    <property type="protein sequence ID" value="PMB76118.1"/>
    <property type="molecule type" value="Genomic_DNA"/>
</dbReference>
<proteinExistence type="predicted"/>
<organism evidence="2 3">
    <name type="scientific">Fervidicoccus fontis</name>
    <dbReference type="NCBI Taxonomy" id="683846"/>
    <lineage>
        <taxon>Archaea</taxon>
        <taxon>Thermoproteota</taxon>
        <taxon>Thermoprotei</taxon>
        <taxon>Fervidicoccales</taxon>
        <taxon>Fervidicoccaceae</taxon>
        <taxon>Fervidicoccus</taxon>
    </lineage>
</organism>
<gene>
    <name evidence="2" type="ORF">C0188_00395</name>
    <name evidence="1" type="ORF">ENO39_05070</name>
</gene>
<dbReference type="GO" id="GO:0000502">
    <property type="term" value="C:proteasome complex"/>
    <property type="evidence" value="ECO:0007669"/>
    <property type="project" value="UniProtKB-KW"/>
</dbReference>